<evidence type="ECO:0000256" key="3">
    <source>
        <dbReference type="ARBA" id="ARBA00022801"/>
    </source>
</evidence>
<dbReference type="GO" id="GO:0005634">
    <property type="term" value="C:nucleus"/>
    <property type="evidence" value="ECO:0007669"/>
    <property type="project" value="UniProtKB-SubCell"/>
</dbReference>
<accession>A0AAE0A1C2</accession>
<dbReference type="GO" id="GO:0008420">
    <property type="term" value="F:RNA polymerase II CTD heptapeptide repeat phosphatase activity"/>
    <property type="evidence" value="ECO:0007669"/>
    <property type="project" value="InterPro"/>
</dbReference>
<comment type="subcellular location">
    <subcellularLocation>
        <location evidence="1">Nucleus</location>
    </subcellularLocation>
</comment>
<reference evidence="8" key="1">
    <citation type="journal article" date="2023" name="Plant J.">
        <title>Genome sequences and population genomics provide insights into the demographic history, inbreeding, and mutation load of two 'living fossil' tree species of Dipteronia.</title>
        <authorList>
            <person name="Feng Y."/>
            <person name="Comes H.P."/>
            <person name="Chen J."/>
            <person name="Zhu S."/>
            <person name="Lu R."/>
            <person name="Zhang X."/>
            <person name="Li P."/>
            <person name="Qiu J."/>
            <person name="Olsen K.M."/>
            <person name="Qiu Y."/>
        </authorList>
    </citation>
    <scope>NUCLEOTIDE SEQUENCE</scope>
    <source>
        <strain evidence="8">NBL</strain>
    </source>
</reference>
<sequence length="110" mass="12623">MKKMKMTNQGMRKPRMTMNSKERDKSLKMDICTHPGSFEGMCALYGKMLEEEPGVKLGYIHKGLRFTNDEIVRLGNIDTDNLLHHRKLISVLDLDHTLLNSTLLAHLTPE</sequence>
<dbReference type="EMBL" id="JANJYJ010000007">
    <property type="protein sequence ID" value="KAK3198211.1"/>
    <property type="molecule type" value="Genomic_DNA"/>
</dbReference>
<evidence type="ECO:0000256" key="7">
    <source>
        <dbReference type="SAM" id="MobiDB-lite"/>
    </source>
</evidence>
<comment type="catalytic activity">
    <reaction evidence="5">
        <text>O-phospho-L-seryl-[protein] + H2O = L-seryl-[protein] + phosphate</text>
        <dbReference type="Rhea" id="RHEA:20629"/>
        <dbReference type="Rhea" id="RHEA-COMP:9863"/>
        <dbReference type="Rhea" id="RHEA-COMP:11604"/>
        <dbReference type="ChEBI" id="CHEBI:15377"/>
        <dbReference type="ChEBI" id="CHEBI:29999"/>
        <dbReference type="ChEBI" id="CHEBI:43474"/>
        <dbReference type="ChEBI" id="CHEBI:83421"/>
        <dbReference type="EC" id="3.1.3.16"/>
    </reaction>
</comment>
<feature type="region of interest" description="Disordered" evidence="7">
    <location>
        <begin position="1"/>
        <end position="25"/>
    </location>
</feature>
<name>A0AAE0A1C2_9ROSI</name>
<feature type="compositionally biased region" description="Polar residues" evidence="7">
    <location>
        <begin position="1"/>
        <end position="10"/>
    </location>
</feature>
<dbReference type="InterPro" id="IPR039189">
    <property type="entry name" value="Fcp1"/>
</dbReference>
<dbReference type="EC" id="3.1.3.16" evidence="2"/>
<proteinExistence type="predicted"/>
<gene>
    <name evidence="8" type="ORF">Dsin_021626</name>
</gene>
<keyword evidence="4" id="KW-0539">Nucleus</keyword>
<evidence type="ECO:0000256" key="2">
    <source>
        <dbReference type="ARBA" id="ARBA00013081"/>
    </source>
</evidence>
<organism evidence="8 9">
    <name type="scientific">Dipteronia sinensis</name>
    <dbReference type="NCBI Taxonomy" id="43782"/>
    <lineage>
        <taxon>Eukaryota</taxon>
        <taxon>Viridiplantae</taxon>
        <taxon>Streptophyta</taxon>
        <taxon>Embryophyta</taxon>
        <taxon>Tracheophyta</taxon>
        <taxon>Spermatophyta</taxon>
        <taxon>Magnoliopsida</taxon>
        <taxon>eudicotyledons</taxon>
        <taxon>Gunneridae</taxon>
        <taxon>Pentapetalae</taxon>
        <taxon>rosids</taxon>
        <taxon>malvids</taxon>
        <taxon>Sapindales</taxon>
        <taxon>Sapindaceae</taxon>
        <taxon>Hippocastanoideae</taxon>
        <taxon>Acereae</taxon>
        <taxon>Dipteronia</taxon>
    </lineage>
</organism>
<evidence type="ECO:0000313" key="9">
    <source>
        <dbReference type="Proteomes" id="UP001281410"/>
    </source>
</evidence>
<evidence type="ECO:0000256" key="4">
    <source>
        <dbReference type="ARBA" id="ARBA00023242"/>
    </source>
</evidence>
<keyword evidence="9" id="KW-1185">Reference proteome</keyword>
<comment type="caution">
    <text evidence="8">The sequence shown here is derived from an EMBL/GenBank/DDBJ whole genome shotgun (WGS) entry which is preliminary data.</text>
</comment>
<dbReference type="Proteomes" id="UP001281410">
    <property type="component" value="Unassembled WGS sequence"/>
</dbReference>
<keyword evidence="3" id="KW-0378">Hydrolase</keyword>
<evidence type="ECO:0000256" key="6">
    <source>
        <dbReference type="ARBA" id="ARBA00048336"/>
    </source>
</evidence>
<comment type="catalytic activity">
    <reaction evidence="6">
        <text>O-phospho-L-threonyl-[protein] + H2O = L-threonyl-[protein] + phosphate</text>
        <dbReference type="Rhea" id="RHEA:47004"/>
        <dbReference type="Rhea" id="RHEA-COMP:11060"/>
        <dbReference type="Rhea" id="RHEA-COMP:11605"/>
        <dbReference type="ChEBI" id="CHEBI:15377"/>
        <dbReference type="ChEBI" id="CHEBI:30013"/>
        <dbReference type="ChEBI" id="CHEBI:43474"/>
        <dbReference type="ChEBI" id="CHEBI:61977"/>
        <dbReference type="EC" id="3.1.3.16"/>
    </reaction>
</comment>
<evidence type="ECO:0000313" key="8">
    <source>
        <dbReference type="EMBL" id="KAK3198211.1"/>
    </source>
</evidence>
<dbReference type="AlphaFoldDB" id="A0AAE0A1C2"/>
<dbReference type="PANTHER" id="PTHR23081:SF36">
    <property type="entry name" value="RNA POLYMERASE II SUBUNIT A C-TERMINAL DOMAIN PHOSPHATASE"/>
    <property type="match status" value="1"/>
</dbReference>
<protein>
    <recommendedName>
        <fullName evidence="2">protein-serine/threonine phosphatase</fullName>
        <ecNumber evidence="2">3.1.3.16</ecNumber>
    </recommendedName>
</protein>
<evidence type="ECO:0000256" key="5">
    <source>
        <dbReference type="ARBA" id="ARBA00047761"/>
    </source>
</evidence>
<evidence type="ECO:0000256" key="1">
    <source>
        <dbReference type="ARBA" id="ARBA00004123"/>
    </source>
</evidence>
<dbReference type="PANTHER" id="PTHR23081">
    <property type="entry name" value="RNA POLYMERASE II CTD PHOSPHATASE"/>
    <property type="match status" value="1"/>
</dbReference>